<feature type="compositionally biased region" description="Low complexity" evidence="1">
    <location>
        <begin position="340"/>
        <end position="349"/>
    </location>
</feature>
<dbReference type="SMART" id="SM00382">
    <property type="entry name" value="AAA"/>
    <property type="match status" value="1"/>
</dbReference>
<feature type="region of interest" description="Disordered" evidence="1">
    <location>
        <begin position="331"/>
        <end position="381"/>
    </location>
</feature>
<dbReference type="InterPro" id="IPR008868">
    <property type="entry name" value="TniB"/>
</dbReference>
<dbReference type="EMBL" id="CP045423">
    <property type="protein sequence ID" value="QFU14766.1"/>
    <property type="molecule type" value="Genomic_DNA"/>
</dbReference>
<dbReference type="InterPro" id="IPR003593">
    <property type="entry name" value="AAA+_ATPase"/>
</dbReference>
<dbReference type="InterPro" id="IPR027417">
    <property type="entry name" value="P-loop_NTPase"/>
</dbReference>
<name>A0A5P9JT12_9HYPH</name>
<organism evidence="3 4">
    <name type="scientific">Microvirga thermotolerans</name>
    <dbReference type="NCBI Taxonomy" id="2651334"/>
    <lineage>
        <taxon>Bacteria</taxon>
        <taxon>Pseudomonadati</taxon>
        <taxon>Pseudomonadota</taxon>
        <taxon>Alphaproteobacteria</taxon>
        <taxon>Hyphomicrobiales</taxon>
        <taxon>Methylobacteriaceae</taxon>
        <taxon>Microvirga</taxon>
    </lineage>
</organism>
<proteinExistence type="predicted"/>
<evidence type="ECO:0000313" key="3">
    <source>
        <dbReference type="EMBL" id="QFU14766.1"/>
    </source>
</evidence>
<keyword evidence="4" id="KW-1185">Reference proteome</keyword>
<dbReference type="KEGG" id="mico:GDR74_00255"/>
<dbReference type="Gene3D" id="3.40.50.300">
    <property type="entry name" value="P-loop containing nucleotide triphosphate hydrolases"/>
    <property type="match status" value="1"/>
</dbReference>
<dbReference type="Proteomes" id="UP000325614">
    <property type="component" value="Chromosome"/>
</dbReference>
<gene>
    <name evidence="3" type="ORF">GDR74_00255</name>
</gene>
<evidence type="ECO:0000313" key="4">
    <source>
        <dbReference type="Proteomes" id="UP000325614"/>
    </source>
</evidence>
<evidence type="ECO:0000256" key="1">
    <source>
        <dbReference type="SAM" id="MobiDB-lite"/>
    </source>
</evidence>
<dbReference type="RefSeq" id="WP_152584416.1">
    <property type="nucleotide sequence ID" value="NZ_CP045423.1"/>
</dbReference>
<feature type="domain" description="AAA+ ATPase" evidence="2">
    <location>
        <begin position="46"/>
        <end position="213"/>
    </location>
</feature>
<dbReference type="SUPFAM" id="SSF52540">
    <property type="entry name" value="P-loop containing nucleoside triphosphate hydrolases"/>
    <property type="match status" value="1"/>
</dbReference>
<dbReference type="Pfam" id="PF05621">
    <property type="entry name" value="TniB"/>
    <property type="match status" value="1"/>
</dbReference>
<dbReference type="AlphaFoldDB" id="A0A5P9JT12"/>
<sequence length="381" mass="42658">MNAVVPVPTPSNPWAVMQSVFVEHPLFDDIMVEVEDVLSLHGSAAEVPCVMISGVTGIGKSTLFGKLVERYPVTKDGRRTVLASGEELTVDDVPLLALEMPSRPRVIPVAKAMLKALGDPLWNKGKREDLEDRVDLYLRACGTKGVLIDEAQRAVDRNGALTAADLIDWIKSRHGNTGISFIFLGLPRMRLLVEQDGQFDRRWDNDIPMPPYEWGRDIPPKEVPDEEADDEEPESRLFFYGLLAAFQRESPFPFAGEIDIGDYTTAKRFYYASRGVIGRLKKLLAMAMRVIMREKKDKEITFAVLEKAFDRAFRKDKALERLVNPFGKAWKGELPPPLPQDDVPVPRARPQPRGRQAPKRGGGGRKSERNLAVMAALTKRS</sequence>
<reference evidence="3 4" key="1">
    <citation type="submission" date="2019-10" db="EMBL/GenBank/DDBJ databases">
        <title>Isolation, Identification of Microvirga thermotolerans HR1, a novel thermophilic bacterium and Comparative Genomics of the genus Microvirga.</title>
        <authorList>
            <person name="Li J."/>
            <person name="Zhang W."/>
            <person name="Lin M."/>
            <person name="Wang J."/>
        </authorList>
    </citation>
    <scope>NUCLEOTIDE SEQUENCE [LARGE SCALE GENOMIC DNA]</scope>
    <source>
        <strain evidence="3 4">HR1</strain>
    </source>
</reference>
<evidence type="ECO:0000259" key="2">
    <source>
        <dbReference type="SMART" id="SM00382"/>
    </source>
</evidence>
<accession>A0A5P9JT12</accession>
<protein>
    <submittedName>
        <fullName evidence="3">AAA family ATPase</fullName>
    </submittedName>
</protein>